<dbReference type="InterPro" id="IPR036388">
    <property type="entry name" value="WH-like_DNA-bd_sf"/>
</dbReference>
<dbReference type="InterPro" id="IPR036390">
    <property type="entry name" value="WH_DNA-bd_sf"/>
</dbReference>
<dbReference type="Pfam" id="PF03466">
    <property type="entry name" value="LysR_substrate"/>
    <property type="match status" value="1"/>
</dbReference>
<name>A0ABT9SAY3_9BURK</name>
<organism evidence="6 7">
    <name type="scientific">Variovorax ginsengisoli</name>
    <dbReference type="NCBI Taxonomy" id="363844"/>
    <lineage>
        <taxon>Bacteria</taxon>
        <taxon>Pseudomonadati</taxon>
        <taxon>Pseudomonadota</taxon>
        <taxon>Betaproteobacteria</taxon>
        <taxon>Burkholderiales</taxon>
        <taxon>Comamonadaceae</taxon>
        <taxon>Variovorax</taxon>
    </lineage>
</organism>
<sequence>MRFDLTDLRVFLCVVEAGSLTAGAQRAHMTLASASQRVRAMEDLLGHPLLQRHAQGVRPTEAGRTLLHHARTVLAQMERLRGELGAYGAGLQGHVRLLCNTSAMTEHLPEPLGRFLATHPQVSVALEERASDAIVDALRAGLCDIGIVSDAVDTEGLARMAFRRDDLMLVMPAGHALARRRRVRLAELTQQAVVGLAEDSPFERHIALHARRQGQRLAYRVRVGSFEAVCGMVEQGIGVGIVPQTAARRCARTMQLRRASLDEPWAARTLLACMPQQAADLSLHAQGLLQALIAAPAG</sequence>
<evidence type="ECO:0000256" key="3">
    <source>
        <dbReference type="ARBA" id="ARBA00023125"/>
    </source>
</evidence>
<dbReference type="PROSITE" id="PS50931">
    <property type="entry name" value="HTH_LYSR"/>
    <property type="match status" value="1"/>
</dbReference>
<dbReference type="Gene3D" id="3.40.190.290">
    <property type="match status" value="1"/>
</dbReference>
<protein>
    <submittedName>
        <fullName evidence="6">DNA-binding transcriptional LysR family regulator</fullName>
    </submittedName>
</protein>
<evidence type="ECO:0000259" key="5">
    <source>
        <dbReference type="PROSITE" id="PS50931"/>
    </source>
</evidence>
<reference evidence="6 7" key="1">
    <citation type="submission" date="2023-07" db="EMBL/GenBank/DDBJ databases">
        <title>Sorghum-associated microbial communities from plants grown in Nebraska, USA.</title>
        <authorList>
            <person name="Schachtman D."/>
        </authorList>
    </citation>
    <scope>NUCLEOTIDE SEQUENCE [LARGE SCALE GENOMIC DNA]</scope>
    <source>
        <strain evidence="6 7">DS1607</strain>
    </source>
</reference>
<comment type="caution">
    <text evidence="6">The sequence shown here is derived from an EMBL/GenBank/DDBJ whole genome shotgun (WGS) entry which is preliminary data.</text>
</comment>
<evidence type="ECO:0000256" key="4">
    <source>
        <dbReference type="ARBA" id="ARBA00023163"/>
    </source>
</evidence>
<dbReference type="PANTHER" id="PTHR30419">
    <property type="entry name" value="HTH-TYPE TRANSCRIPTIONAL REGULATOR YBHD"/>
    <property type="match status" value="1"/>
</dbReference>
<dbReference type="Proteomes" id="UP001226867">
    <property type="component" value="Unassembled WGS sequence"/>
</dbReference>
<evidence type="ECO:0000313" key="6">
    <source>
        <dbReference type="EMBL" id="MDP9901513.1"/>
    </source>
</evidence>
<proteinExistence type="inferred from homology"/>
<dbReference type="PANTHER" id="PTHR30419:SF2">
    <property type="entry name" value="LYSR FAMILY TRANSCRIPTIONAL REGULATOR"/>
    <property type="match status" value="1"/>
</dbReference>
<gene>
    <name evidence="6" type="ORF">J2W36_003780</name>
</gene>
<dbReference type="SUPFAM" id="SSF46785">
    <property type="entry name" value="Winged helix' DNA-binding domain"/>
    <property type="match status" value="1"/>
</dbReference>
<comment type="similarity">
    <text evidence="1">Belongs to the LysR transcriptional regulatory family.</text>
</comment>
<dbReference type="InterPro" id="IPR000847">
    <property type="entry name" value="LysR_HTH_N"/>
</dbReference>
<dbReference type="InterPro" id="IPR005119">
    <property type="entry name" value="LysR_subst-bd"/>
</dbReference>
<dbReference type="SUPFAM" id="SSF53850">
    <property type="entry name" value="Periplasmic binding protein-like II"/>
    <property type="match status" value="1"/>
</dbReference>
<evidence type="ECO:0000256" key="1">
    <source>
        <dbReference type="ARBA" id="ARBA00009437"/>
    </source>
</evidence>
<dbReference type="Pfam" id="PF00126">
    <property type="entry name" value="HTH_1"/>
    <property type="match status" value="1"/>
</dbReference>
<dbReference type="GO" id="GO:0003677">
    <property type="term" value="F:DNA binding"/>
    <property type="evidence" value="ECO:0007669"/>
    <property type="project" value="UniProtKB-KW"/>
</dbReference>
<dbReference type="InterPro" id="IPR050950">
    <property type="entry name" value="HTH-type_LysR_regulators"/>
</dbReference>
<dbReference type="RefSeq" id="WP_307691279.1">
    <property type="nucleotide sequence ID" value="NZ_JAUSRO010000012.1"/>
</dbReference>
<feature type="domain" description="HTH lysR-type" evidence="5">
    <location>
        <begin position="3"/>
        <end position="60"/>
    </location>
</feature>
<evidence type="ECO:0000256" key="2">
    <source>
        <dbReference type="ARBA" id="ARBA00023015"/>
    </source>
</evidence>
<accession>A0ABT9SAY3</accession>
<keyword evidence="4" id="KW-0804">Transcription</keyword>
<keyword evidence="7" id="KW-1185">Reference proteome</keyword>
<evidence type="ECO:0000313" key="7">
    <source>
        <dbReference type="Proteomes" id="UP001226867"/>
    </source>
</evidence>
<dbReference type="EMBL" id="JAUSRO010000012">
    <property type="protein sequence ID" value="MDP9901513.1"/>
    <property type="molecule type" value="Genomic_DNA"/>
</dbReference>
<keyword evidence="3 6" id="KW-0238">DNA-binding</keyword>
<keyword evidence="2" id="KW-0805">Transcription regulation</keyword>
<dbReference type="Gene3D" id="1.10.10.10">
    <property type="entry name" value="Winged helix-like DNA-binding domain superfamily/Winged helix DNA-binding domain"/>
    <property type="match status" value="1"/>
</dbReference>